<accession>A0A0E9RSF5</accession>
<protein>
    <submittedName>
        <fullName evidence="1">Uncharacterized protein</fullName>
    </submittedName>
</protein>
<dbReference type="EMBL" id="GBXM01076498">
    <property type="protein sequence ID" value="JAH32079.1"/>
    <property type="molecule type" value="Transcribed_RNA"/>
</dbReference>
<dbReference type="AlphaFoldDB" id="A0A0E9RSF5"/>
<name>A0A0E9RSF5_ANGAN</name>
<evidence type="ECO:0000313" key="1">
    <source>
        <dbReference type="EMBL" id="JAH32079.1"/>
    </source>
</evidence>
<reference evidence="1" key="1">
    <citation type="submission" date="2014-11" db="EMBL/GenBank/DDBJ databases">
        <authorList>
            <person name="Amaro Gonzalez C."/>
        </authorList>
    </citation>
    <scope>NUCLEOTIDE SEQUENCE</scope>
</reference>
<organism evidence="1">
    <name type="scientific">Anguilla anguilla</name>
    <name type="common">European freshwater eel</name>
    <name type="synonym">Muraena anguilla</name>
    <dbReference type="NCBI Taxonomy" id="7936"/>
    <lineage>
        <taxon>Eukaryota</taxon>
        <taxon>Metazoa</taxon>
        <taxon>Chordata</taxon>
        <taxon>Craniata</taxon>
        <taxon>Vertebrata</taxon>
        <taxon>Euteleostomi</taxon>
        <taxon>Actinopterygii</taxon>
        <taxon>Neopterygii</taxon>
        <taxon>Teleostei</taxon>
        <taxon>Anguilliformes</taxon>
        <taxon>Anguillidae</taxon>
        <taxon>Anguilla</taxon>
    </lineage>
</organism>
<proteinExistence type="predicted"/>
<reference evidence="1" key="2">
    <citation type="journal article" date="2015" name="Fish Shellfish Immunol.">
        <title>Early steps in the European eel (Anguilla anguilla)-Vibrio vulnificus interaction in the gills: Role of the RtxA13 toxin.</title>
        <authorList>
            <person name="Callol A."/>
            <person name="Pajuelo D."/>
            <person name="Ebbesson L."/>
            <person name="Teles M."/>
            <person name="MacKenzie S."/>
            <person name="Amaro C."/>
        </authorList>
    </citation>
    <scope>NUCLEOTIDE SEQUENCE</scope>
</reference>
<sequence length="77" mass="8734">MLCRELEKLNGMPINLYRPIDVAYLVFLKPLGIHVHLPITASTGTNILLLCKCYYGPPRFGAAPNNFLIHITYQHPQ</sequence>